<name>T1BRL1_9ZZZZ</name>
<feature type="non-terminal residue" evidence="7">
    <location>
        <position position="194"/>
    </location>
</feature>
<dbReference type="EMBL" id="AUZX01008200">
    <property type="protein sequence ID" value="EQD56590.1"/>
    <property type="molecule type" value="Genomic_DNA"/>
</dbReference>
<dbReference type="InterPro" id="IPR023586">
    <property type="entry name" value="Ile-tRNA-ligase_type2"/>
</dbReference>
<dbReference type="Gene3D" id="3.40.50.620">
    <property type="entry name" value="HUPs"/>
    <property type="match status" value="1"/>
</dbReference>
<keyword evidence="1 7" id="KW-0436">Ligase</keyword>
<evidence type="ECO:0000256" key="5">
    <source>
        <dbReference type="ARBA" id="ARBA00023146"/>
    </source>
</evidence>
<keyword evidence="4" id="KW-0648">Protein biosynthesis</keyword>
<reference evidence="7" key="2">
    <citation type="journal article" date="2014" name="ISME J.">
        <title>Microbial stratification in low pH oxic and suboxic macroscopic growths along an acid mine drainage.</title>
        <authorList>
            <person name="Mendez-Garcia C."/>
            <person name="Mesa V."/>
            <person name="Sprenger R.R."/>
            <person name="Richter M."/>
            <person name="Diez M.S."/>
            <person name="Solano J."/>
            <person name="Bargiela R."/>
            <person name="Golyshina O.V."/>
            <person name="Manteca A."/>
            <person name="Ramos J.L."/>
            <person name="Gallego J.R."/>
            <person name="Llorente I."/>
            <person name="Martins Dos Santos V.A."/>
            <person name="Jensen O.N."/>
            <person name="Pelaez A.I."/>
            <person name="Sanchez J."/>
            <person name="Ferrer M."/>
        </authorList>
    </citation>
    <scope>NUCLEOTIDE SEQUENCE</scope>
</reference>
<evidence type="ECO:0000313" key="7">
    <source>
        <dbReference type="EMBL" id="EQD56590.1"/>
    </source>
</evidence>
<evidence type="ECO:0000256" key="3">
    <source>
        <dbReference type="ARBA" id="ARBA00022840"/>
    </source>
</evidence>
<accession>T1BRL1</accession>
<dbReference type="GO" id="GO:0004822">
    <property type="term" value="F:isoleucine-tRNA ligase activity"/>
    <property type="evidence" value="ECO:0007669"/>
    <property type="project" value="InterPro"/>
</dbReference>
<keyword evidence="5 7" id="KW-0030">Aminoacyl-tRNA synthetase</keyword>
<dbReference type="InterPro" id="IPR002300">
    <property type="entry name" value="aa-tRNA-synth_Ia"/>
</dbReference>
<evidence type="ECO:0000256" key="1">
    <source>
        <dbReference type="ARBA" id="ARBA00022598"/>
    </source>
</evidence>
<dbReference type="SUPFAM" id="SSF52374">
    <property type="entry name" value="Nucleotidylyl transferase"/>
    <property type="match status" value="1"/>
</dbReference>
<organism evidence="7">
    <name type="scientific">mine drainage metagenome</name>
    <dbReference type="NCBI Taxonomy" id="410659"/>
    <lineage>
        <taxon>unclassified sequences</taxon>
        <taxon>metagenomes</taxon>
        <taxon>ecological metagenomes</taxon>
    </lineage>
</organism>
<dbReference type="GO" id="GO:0006428">
    <property type="term" value="P:isoleucyl-tRNA aminoacylation"/>
    <property type="evidence" value="ECO:0007669"/>
    <property type="project" value="TreeGrafter"/>
</dbReference>
<evidence type="ECO:0000256" key="2">
    <source>
        <dbReference type="ARBA" id="ARBA00022741"/>
    </source>
</evidence>
<dbReference type="PANTHER" id="PTHR42780:SF1">
    <property type="entry name" value="ISOLEUCINE--TRNA LIGASE, CYTOPLASMIC"/>
    <property type="match status" value="1"/>
</dbReference>
<feature type="domain" description="Aminoacyl-tRNA synthetase class Ia" evidence="6">
    <location>
        <begin position="1"/>
        <end position="170"/>
    </location>
</feature>
<keyword evidence="2" id="KW-0547">Nucleotide-binding</keyword>
<dbReference type="EC" id="6.1.1.-" evidence="7"/>
<reference evidence="7" key="1">
    <citation type="submission" date="2013-08" db="EMBL/GenBank/DDBJ databases">
        <authorList>
            <person name="Mendez C."/>
            <person name="Richter M."/>
            <person name="Ferrer M."/>
            <person name="Sanchez J."/>
        </authorList>
    </citation>
    <scope>NUCLEOTIDE SEQUENCE</scope>
</reference>
<dbReference type="AlphaFoldDB" id="T1BRL1"/>
<comment type="caution">
    <text evidence="7">The sequence shown here is derived from an EMBL/GenBank/DDBJ whole genome shotgun (WGS) entry which is preliminary data.</text>
</comment>
<dbReference type="GO" id="GO:0005524">
    <property type="term" value="F:ATP binding"/>
    <property type="evidence" value="ECO:0007669"/>
    <property type="project" value="UniProtKB-KW"/>
</dbReference>
<feature type="non-terminal residue" evidence="7">
    <location>
        <position position="1"/>
    </location>
</feature>
<keyword evidence="3" id="KW-0067">ATP-binding</keyword>
<proteinExistence type="predicted"/>
<evidence type="ECO:0000256" key="4">
    <source>
        <dbReference type="ARBA" id="ARBA00022917"/>
    </source>
</evidence>
<dbReference type="PANTHER" id="PTHR42780">
    <property type="entry name" value="SOLEUCYL-TRNA SYNTHETASE"/>
    <property type="match status" value="1"/>
</dbReference>
<dbReference type="InterPro" id="IPR014729">
    <property type="entry name" value="Rossmann-like_a/b/a_fold"/>
</dbReference>
<protein>
    <submittedName>
        <fullName evidence="7">Aminoacyl-tRNA synthetase, class Ia domain protein</fullName>
        <ecNumber evidence="7">6.1.1.-</ecNumber>
    </submittedName>
</protein>
<gene>
    <name evidence="7" type="ORF">B1A_11459</name>
</gene>
<evidence type="ECO:0000259" key="6">
    <source>
        <dbReference type="Pfam" id="PF00133"/>
    </source>
</evidence>
<dbReference type="Pfam" id="PF00133">
    <property type="entry name" value="tRNA-synt_1"/>
    <property type="match status" value="1"/>
</dbReference>
<sequence>GTPLPVWICEQCQAERCVGSFAELGLGREIDPHKPFIDEVTLVCECGGVMRRVPEVIDCWYDSGAMPFAQWHYPFENQDRFQQEHPADYISEALDQTRGWFYTLLAESVMLFDQPAYRNVVVPSLVVDEKGRKMSKSRGNVVDPWELLAKTGADSLRWWFYTTVTVGQEYRISAQRVAETATKFLNVLWNTQSF</sequence>